<reference evidence="3 4" key="1">
    <citation type="submission" date="2018-11" db="EMBL/GenBank/DDBJ databases">
        <title>Genomic Encyclopedia of Type Strains, Phase IV (KMG-IV): sequencing the most valuable type-strain genomes for metagenomic binning, comparative biology and taxonomic classification.</title>
        <authorList>
            <person name="Goeker M."/>
        </authorList>
    </citation>
    <scope>NUCLEOTIDE SEQUENCE [LARGE SCALE GENOMIC DNA]</scope>
    <source>
        <strain evidence="3 4">DSM 5900</strain>
    </source>
</reference>
<keyword evidence="1" id="KW-1133">Transmembrane helix</keyword>
<feature type="transmembrane region" description="Helical" evidence="1">
    <location>
        <begin position="171"/>
        <end position="188"/>
    </location>
</feature>
<protein>
    <submittedName>
        <fullName evidence="3">Putative tricarboxylic transport membrane protein</fullName>
    </submittedName>
</protein>
<evidence type="ECO:0000259" key="2">
    <source>
        <dbReference type="Pfam" id="PF01970"/>
    </source>
</evidence>
<sequence length="503" mass="52101">MDILTSLGGGFGVALQPMNLVLALIGCFLGTVIGALPGIGPVNGIAILIPLAFSMKLAPVEAMILLTSVYYGTMFGGRISSILLNIPGDAPAVMTCLDGYPMALKGKAADALAISAISSFVGGTLATIGLTICAPLLAKAAIYFGPPEYFALFVLAVVAVGGVGGANPAKTLIAGLVGLALATVGLDPASGQPRFTFDSYELYDGIDFVVAAIGLFAISEFLMFLADKDGGQAKRLPVGQIRSSFRDLIFPAATLRASALGFVIGVLPGAGATMASFLGYTLEKKISDKDGTFGKGDPRGVAAPEAADNAAAGGNLVPMLTLGIPGSGATAIMLGMLVTLNIQPGPLLFERQPDLIWGLVAALYVSNFMLLVLNIPLVGIFARLLTIPTRYLMPIVVVISYVGVYSISNSAFDLLLMTGFGILGFGMRKMGFSMIPLILGMLLGGPMEQNLRRAMQASGGDWAILLQSPLSIGLHLVTIGMVAAAIIYELRRRRSGAPRPVVE</sequence>
<dbReference type="PANTHER" id="PTHR35342:SF5">
    <property type="entry name" value="TRICARBOXYLIC TRANSPORT PROTEIN"/>
    <property type="match status" value="1"/>
</dbReference>
<keyword evidence="4" id="KW-1185">Reference proteome</keyword>
<feature type="transmembrane region" description="Helical" evidence="1">
    <location>
        <begin position="149"/>
        <end position="166"/>
    </location>
</feature>
<dbReference type="RefSeq" id="WP_123689582.1">
    <property type="nucleotide sequence ID" value="NZ_AP019700.1"/>
</dbReference>
<evidence type="ECO:0000313" key="4">
    <source>
        <dbReference type="Proteomes" id="UP000278222"/>
    </source>
</evidence>
<feature type="transmembrane region" description="Helical" evidence="1">
    <location>
        <begin position="322"/>
        <end position="343"/>
    </location>
</feature>
<evidence type="ECO:0000256" key="1">
    <source>
        <dbReference type="SAM" id="Phobius"/>
    </source>
</evidence>
<dbReference type="OrthoDB" id="7256204at2"/>
<dbReference type="Pfam" id="PF01970">
    <property type="entry name" value="TctA"/>
    <property type="match status" value="1"/>
</dbReference>
<evidence type="ECO:0000313" key="3">
    <source>
        <dbReference type="EMBL" id="ROQ00287.1"/>
    </source>
</evidence>
<name>A0A3N1MC49_9PROT</name>
<dbReference type="EMBL" id="RJKX01000013">
    <property type="protein sequence ID" value="ROQ00287.1"/>
    <property type="molecule type" value="Genomic_DNA"/>
</dbReference>
<dbReference type="InterPro" id="IPR002823">
    <property type="entry name" value="DUF112_TM"/>
</dbReference>
<feature type="transmembrane region" description="Helical" evidence="1">
    <location>
        <begin position="355"/>
        <end position="385"/>
    </location>
</feature>
<gene>
    <name evidence="3" type="ORF">EDC65_2083</name>
</gene>
<proteinExistence type="predicted"/>
<organism evidence="3 4">
    <name type="scientific">Stella humosa</name>
    <dbReference type="NCBI Taxonomy" id="94"/>
    <lineage>
        <taxon>Bacteria</taxon>
        <taxon>Pseudomonadati</taxon>
        <taxon>Pseudomonadota</taxon>
        <taxon>Alphaproteobacteria</taxon>
        <taxon>Rhodospirillales</taxon>
        <taxon>Stellaceae</taxon>
        <taxon>Stella</taxon>
    </lineage>
</organism>
<feature type="domain" description="DUF112" evidence="2">
    <location>
        <begin position="20"/>
        <end position="439"/>
    </location>
</feature>
<comment type="caution">
    <text evidence="3">The sequence shown here is derived from an EMBL/GenBank/DDBJ whole genome shotgun (WGS) entry which is preliminary data.</text>
</comment>
<dbReference type="Proteomes" id="UP000278222">
    <property type="component" value="Unassembled WGS sequence"/>
</dbReference>
<feature type="transmembrane region" description="Helical" evidence="1">
    <location>
        <begin position="420"/>
        <end position="444"/>
    </location>
</feature>
<feature type="transmembrane region" description="Helical" evidence="1">
    <location>
        <begin position="208"/>
        <end position="227"/>
    </location>
</feature>
<keyword evidence="1" id="KW-0812">Transmembrane</keyword>
<dbReference type="AlphaFoldDB" id="A0A3N1MC49"/>
<dbReference type="PANTHER" id="PTHR35342">
    <property type="entry name" value="TRICARBOXYLIC TRANSPORT PROTEIN"/>
    <property type="match status" value="1"/>
</dbReference>
<keyword evidence="1" id="KW-0472">Membrane</keyword>
<feature type="transmembrane region" description="Helical" evidence="1">
    <location>
        <begin position="111"/>
        <end position="137"/>
    </location>
</feature>
<accession>A0A3N1MC49</accession>
<feature type="transmembrane region" description="Helical" evidence="1">
    <location>
        <begin position="391"/>
        <end position="408"/>
    </location>
</feature>
<feature type="transmembrane region" description="Helical" evidence="1">
    <location>
        <begin position="20"/>
        <end position="39"/>
    </location>
</feature>
<feature type="transmembrane region" description="Helical" evidence="1">
    <location>
        <begin position="464"/>
        <end position="488"/>
    </location>
</feature>